<dbReference type="Proteomes" id="UP001199054">
    <property type="component" value="Unassembled WGS sequence"/>
</dbReference>
<dbReference type="EMBL" id="JAJAUY010000014">
    <property type="protein sequence ID" value="MCB5178925.1"/>
    <property type="molecule type" value="Genomic_DNA"/>
</dbReference>
<evidence type="ECO:0000313" key="4">
    <source>
        <dbReference type="Proteomes" id="UP001199054"/>
    </source>
</evidence>
<gene>
    <name evidence="3" type="ORF">LG632_05935</name>
</gene>
<dbReference type="PRINTS" id="PR00111">
    <property type="entry name" value="ABHYDROLASE"/>
</dbReference>
<reference evidence="3 4" key="1">
    <citation type="submission" date="2021-10" db="EMBL/GenBank/DDBJ databases">
        <title>Streptomyces sp. strain SMC 277, a novel streptomycete isolated from soil.</title>
        <authorList>
            <person name="Chanama M."/>
        </authorList>
    </citation>
    <scope>NUCLEOTIDE SEQUENCE [LARGE SCALE GENOMIC DNA]</scope>
    <source>
        <strain evidence="3 4">SMC 277</strain>
    </source>
</reference>
<organism evidence="3 4">
    <name type="scientific">Streptomyces antimicrobicus</name>
    <dbReference type="NCBI Taxonomy" id="2883108"/>
    <lineage>
        <taxon>Bacteria</taxon>
        <taxon>Bacillati</taxon>
        <taxon>Actinomycetota</taxon>
        <taxon>Actinomycetes</taxon>
        <taxon>Kitasatosporales</taxon>
        <taxon>Streptomycetaceae</taxon>
        <taxon>Streptomyces</taxon>
    </lineage>
</organism>
<comment type="caution">
    <text evidence="3">The sequence shown here is derived from an EMBL/GenBank/DDBJ whole genome shotgun (WGS) entry which is preliminary data.</text>
</comment>
<dbReference type="InterPro" id="IPR029058">
    <property type="entry name" value="AB_hydrolase_fold"/>
</dbReference>
<evidence type="ECO:0000259" key="2">
    <source>
        <dbReference type="Pfam" id="PF00561"/>
    </source>
</evidence>
<dbReference type="InterPro" id="IPR050266">
    <property type="entry name" value="AB_hydrolase_sf"/>
</dbReference>
<dbReference type="InterPro" id="IPR000073">
    <property type="entry name" value="AB_hydrolase_1"/>
</dbReference>
<dbReference type="PANTHER" id="PTHR43798:SF31">
    <property type="entry name" value="AB HYDROLASE SUPERFAMILY PROTEIN YCLE"/>
    <property type="match status" value="1"/>
</dbReference>
<evidence type="ECO:0000313" key="3">
    <source>
        <dbReference type="EMBL" id="MCB5178925.1"/>
    </source>
</evidence>
<dbReference type="Gene3D" id="3.40.50.1820">
    <property type="entry name" value="alpha/beta hydrolase"/>
    <property type="match status" value="2"/>
</dbReference>
<dbReference type="RefSeq" id="WP_226725747.1">
    <property type="nucleotide sequence ID" value="NZ_JAJAUY010000014.1"/>
</dbReference>
<sequence>MTLSHDVTGSGPALLLLHAAVCDRRMWEPQWRALARAGFRVVRPDFRGYGRTPAATGPYGDAEDVVELLDALGVARAAVVGSSYGGQVALELAARWPERVESLALLCSGAQGRDAGADAVAWLGPEASEVVRALVREMQLAATGGGRPTGSGADPAGVAARTLIVSGAHDLGHFRSVAAMLAGRIAGARHVELPWAGHLPNLERPAEVTELLLDFLRVPAACG</sequence>
<keyword evidence="1 3" id="KW-0378">Hydrolase</keyword>
<name>A0ABS8B2U4_9ACTN</name>
<evidence type="ECO:0000256" key="1">
    <source>
        <dbReference type="ARBA" id="ARBA00022801"/>
    </source>
</evidence>
<keyword evidence="4" id="KW-1185">Reference proteome</keyword>
<dbReference type="GO" id="GO:0016787">
    <property type="term" value="F:hydrolase activity"/>
    <property type="evidence" value="ECO:0007669"/>
    <property type="project" value="UniProtKB-KW"/>
</dbReference>
<proteinExistence type="predicted"/>
<protein>
    <submittedName>
        <fullName evidence="3">Alpha/beta fold hydrolase</fullName>
    </submittedName>
</protein>
<feature type="domain" description="AB hydrolase-1" evidence="2">
    <location>
        <begin position="12"/>
        <end position="108"/>
    </location>
</feature>
<dbReference type="Pfam" id="PF00561">
    <property type="entry name" value="Abhydrolase_1"/>
    <property type="match status" value="1"/>
</dbReference>
<dbReference type="SUPFAM" id="SSF53474">
    <property type="entry name" value="alpha/beta-Hydrolases"/>
    <property type="match status" value="1"/>
</dbReference>
<dbReference type="PANTHER" id="PTHR43798">
    <property type="entry name" value="MONOACYLGLYCEROL LIPASE"/>
    <property type="match status" value="1"/>
</dbReference>
<accession>A0ABS8B2U4</accession>